<reference evidence="1" key="1">
    <citation type="journal article" date="2023" name="G3 (Bethesda)">
        <title>A reference genome for the long-term kleptoplast-retaining sea slug Elysia crispata morphotype clarki.</title>
        <authorList>
            <person name="Eastman K.E."/>
            <person name="Pendleton A.L."/>
            <person name="Shaikh M.A."/>
            <person name="Suttiyut T."/>
            <person name="Ogas R."/>
            <person name="Tomko P."/>
            <person name="Gavelis G."/>
            <person name="Widhalm J.R."/>
            <person name="Wisecaver J.H."/>
        </authorList>
    </citation>
    <scope>NUCLEOTIDE SEQUENCE</scope>
    <source>
        <strain evidence="1">ECLA1</strain>
    </source>
</reference>
<evidence type="ECO:0000313" key="2">
    <source>
        <dbReference type="Proteomes" id="UP001283361"/>
    </source>
</evidence>
<organism evidence="1 2">
    <name type="scientific">Elysia crispata</name>
    <name type="common">lettuce slug</name>
    <dbReference type="NCBI Taxonomy" id="231223"/>
    <lineage>
        <taxon>Eukaryota</taxon>
        <taxon>Metazoa</taxon>
        <taxon>Spiralia</taxon>
        <taxon>Lophotrochozoa</taxon>
        <taxon>Mollusca</taxon>
        <taxon>Gastropoda</taxon>
        <taxon>Heterobranchia</taxon>
        <taxon>Euthyneura</taxon>
        <taxon>Panpulmonata</taxon>
        <taxon>Sacoglossa</taxon>
        <taxon>Placobranchoidea</taxon>
        <taxon>Plakobranchidae</taxon>
        <taxon>Elysia</taxon>
    </lineage>
</organism>
<dbReference type="AlphaFoldDB" id="A0AAE1AGV7"/>
<name>A0AAE1AGV7_9GAST</name>
<gene>
    <name evidence="1" type="ORF">RRG08_025915</name>
</gene>
<comment type="caution">
    <text evidence="1">The sequence shown here is derived from an EMBL/GenBank/DDBJ whole genome shotgun (WGS) entry which is preliminary data.</text>
</comment>
<keyword evidence="2" id="KW-1185">Reference proteome</keyword>
<proteinExistence type="predicted"/>
<accession>A0AAE1AGV7</accession>
<dbReference type="EMBL" id="JAWDGP010001852">
    <property type="protein sequence ID" value="KAK3787584.1"/>
    <property type="molecule type" value="Genomic_DNA"/>
</dbReference>
<protein>
    <submittedName>
        <fullName evidence="1">Uncharacterized protein</fullName>
    </submittedName>
</protein>
<evidence type="ECO:0000313" key="1">
    <source>
        <dbReference type="EMBL" id="KAK3787584.1"/>
    </source>
</evidence>
<sequence>MMRYAESSRRESSSSGIDGACSAADVGFSLVHVIILISERYLPKLMRPVAQKVASVYNNHADEFMAVKPPSGHADAHSLTRQFIAGNLRWTLQPLE</sequence>
<dbReference type="Proteomes" id="UP001283361">
    <property type="component" value="Unassembled WGS sequence"/>
</dbReference>